<gene>
    <name evidence="2" type="ORF">SEV965_LOCUS4684</name>
</gene>
<sequence>MNIINLSKSLEIILKKFLYLAVLYFVIGLTLAFPGDFLLSFFNLGKYFRARTPTSICKNTTISQSYLSQMLSLINNLQEDSLYNSVLHIQMANVVSYLQDTTNQALLLTNCTTFVTNLKAAKSVDKTAERTRQQIASDIHRQFQQVVRNATRSNAPYEFDSDEDIEHLF</sequence>
<evidence type="ECO:0000313" key="2">
    <source>
        <dbReference type="EMBL" id="CAF0882279.1"/>
    </source>
</evidence>
<dbReference type="Proteomes" id="UP000663889">
    <property type="component" value="Unassembled WGS sequence"/>
</dbReference>
<proteinExistence type="predicted"/>
<reference evidence="2" key="1">
    <citation type="submission" date="2021-02" db="EMBL/GenBank/DDBJ databases">
        <authorList>
            <person name="Nowell W R."/>
        </authorList>
    </citation>
    <scope>NUCLEOTIDE SEQUENCE</scope>
</reference>
<keyword evidence="1" id="KW-0472">Membrane</keyword>
<dbReference type="EMBL" id="CAJNOU010000137">
    <property type="protein sequence ID" value="CAF0882279.1"/>
    <property type="molecule type" value="Genomic_DNA"/>
</dbReference>
<accession>A0A813YCI9</accession>
<comment type="caution">
    <text evidence="2">The sequence shown here is derived from an EMBL/GenBank/DDBJ whole genome shotgun (WGS) entry which is preliminary data.</text>
</comment>
<organism evidence="2 3">
    <name type="scientific">Rotaria sordida</name>
    <dbReference type="NCBI Taxonomy" id="392033"/>
    <lineage>
        <taxon>Eukaryota</taxon>
        <taxon>Metazoa</taxon>
        <taxon>Spiralia</taxon>
        <taxon>Gnathifera</taxon>
        <taxon>Rotifera</taxon>
        <taxon>Eurotatoria</taxon>
        <taxon>Bdelloidea</taxon>
        <taxon>Philodinida</taxon>
        <taxon>Philodinidae</taxon>
        <taxon>Rotaria</taxon>
    </lineage>
</organism>
<name>A0A813YCI9_9BILA</name>
<evidence type="ECO:0000256" key="1">
    <source>
        <dbReference type="SAM" id="Phobius"/>
    </source>
</evidence>
<evidence type="ECO:0000313" key="3">
    <source>
        <dbReference type="Proteomes" id="UP000663889"/>
    </source>
</evidence>
<protein>
    <submittedName>
        <fullName evidence="2">Uncharacterized protein</fullName>
    </submittedName>
</protein>
<keyword evidence="1" id="KW-0812">Transmembrane</keyword>
<dbReference type="AlphaFoldDB" id="A0A813YCI9"/>
<keyword evidence="1" id="KW-1133">Transmembrane helix</keyword>
<feature type="transmembrane region" description="Helical" evidence="1">
    <location>
        <begin position="17"/>
        <end position="42"/>
    </location>
</feature>